<comment type="catalytic activity">
    <reaction evidence="7 8">
        <text>an N-acyl-L-alpha-aminoacyl-tRNA + H2O = an N-acyl-L-amino acid + a tRNA + H(+)</text>
        <dbReference type="Rhea" id="RHEA:54448"/>
        <dbReference type="Rhea" id="RHEA-COMP:10123"/>
        <dbReference type="Rhea" id="RHEA-COMP:13883"/>
        <dbReference type="ChEBI" id="CHEBI:15377"/>
        <dbReference type="ChEBI" id="CHEBI:15378"/>
        <dbReference type="ChEBI" id="CHEBI:59874"/>
        <dbReference type="ChEBI" id="CHEBI:78442"/>
        <dbReference type="ChEBI" id="CHEBI:138191"/>
        <dbReference type="EC" id="3.1.1.29"/>
    </reaction>
</comment>
<evidence type="ECO:0000256" key="2">
    <source>
        <dbReference type="ARBA" id="ARBA00022555"/>
    </source>
</evidence>
<protein>
    <recommendedName>
        <fullName evidence="6 7">Peptidyl-tRNA hydrolase</fullName>
        <shortName evidence="7">Pth</shortName>
        <ecNumber evidence="1 7">3.1.1.29</ecNumber>
    </recommendedName>
</protein>
<evidence type="ECO:0000256" key="6">
    <source>
        <dbReference type="ARBA" id="ARBA00050038"/>
    </source>
</evidence>
<feature type="site" description="Discriminates between blocked and unblocked aminoacyl-tRNA" evidence="7">
    <location>
        <position position="9"/>
    </location>
</feature>
<dbReference type="HAMAP" id="MF_00083">
    <property type="entry name" value="Pept_tRNA_hydro_bact"/>
    <property type="match status" value="1"/>
</dbReference>
<organism evidence="10 11">
    <name type="scientific">Thermodesulforhabdus norvegica</name>
    <dbReference type="NCBI Taxonomy" id="39841"/>
    <lineage>
        <taxon>Bacteria</taxon>
        <taxon>Pseudomonadati</taxon>
        <taxon>Thermodesulfobacteriota</taxon>
        <taxon>Syntrophobacteria</taxon>
        <taxon>Syntrophobacterales</taxon>
        <taxon>Thermodesulforhabdaceae</taxon>
        <taxon>Thermodesulforhabdus</taxon>
    </lineage>
</organism>
<comment type="similarity">
    <text evidence="5 7 9">Belongs to the PTH family.</text>
</comment>
<dbReference type="GO" id="GO:0000049">
    <property type="term" value="F:tRNA binding"/>
    <property type="evidence" value="ECO:0007669"/>
    <property type="project" value="UniProtKB-UniRule"/>
</dbReference>
<evidence type="ECO:0000256" key="7">
    <source>
        <dbReference type="HAMAP-Rule" id="MF_00083"/>
    </source>
</evidence>
<dbReference type="FunFam" id="3.40.50.1470:FF:000001">
    <property type="entry name" value="Peptidyl-tRNA hydrolase"/>
    <property type="match status" value="1"/>
</dbReference>
<evidence type="ECO:0000313" key="11">
    <source>
        <dbReference type="Proteomes" id="UP000199611"/>
    </source>
</evidence>
<dbReference type="EMBL" id="FOUU01000006">
    <property type="protein sequence ID" value="SFM91419.1"/>
    <property type="molecule type" value="Genomic_DNA"/>
</dbReference>
<keyword evidence="3 7" id="KW-0378">Hydrolase</keyword>
<dbReference type="PROSITE" id="PS01195">
    <property type="entry name" value="PEPT_TRNA_HYDROL_1"/>
    <property type="match status" value="1"/>
</dbReference>
<feature type="binding site" evidence="7">
    <location>
        <position position="64"/>
    </location>
    <ligand>
        <name>tRNA</name>
        <dbReference type="ChEBI" id="CHEBI:17843"/>
    </ligand>
</feature>
<feature type="active site" description="Proton acceptor" evidence="7">
    <location>
        <position position="19"/>
    </location>
</feature>
<dbReference type="Proteomes" id="UP000199611">
    <property type="component" value="Unassembled WGS sequence"/>
</dbReference>
<keyword evidence="2 7" id="KW-0820">tRNA-binding</keyword>
<keyword evidence="4 7" id="KW-0694">RNA-binding</keyword>
<dbReference type="PANTHER" id="PTHR17224">
    <property type="entry name" value="PEPTIDYL-TRNA HYDROLASE"/>
    <property type="match status" value="1"/>
</dbReference>
<gene>
    <name evidence="7" type="primary">pth</name>
    <name evidence="10" type="ORF">SAMN05660836_01952</name>
</gene>
<dbReference type="EC" id="3.1.1.29" evidence="1 7"/>
<accession>A0A1I4UR11</accession>
<proteinExistence type="inferred from homology"/>
<dbReference type="Gene3D" id="3.40.50.1470">
    <property type="entry name" value="Peptidyl-tRNA hydrolase"/>
    <property type="match status" value="1"/>
</dbReference>
<evidence type="ECO:0000256" key="8">
    <source>
        <dbReference type="RuleBase" id="RU000673"/>
    </source>
</evidence>
<dbReference type="GO" id="GO:0006515">
    <property type="term" value="P:protein quality control for misfolded or incompletely synthesized proteins"/>
    <property type="evidence" value="ECO:0007669"/>
    <property type="project" value="UniProtKB-UniRule"/>
</dbReference>
<dbReference type="CDD" id="cd00462">
    <property type="entry name" value="PTH"/>
    <property type="match status" value="1"/>
</dbReference>
<evidence type="ECO:0000256" key="5">
    <source>
        <dbReference type="ARBA" id="ARBA00038063"/>
    </source>
</evidence>
<dbReference type="Pfam" id="PF01195">
    <property type="entry name" value="Pept_tRNA_hydro"/>
    <property type="match status" value="1"/>
</dbReference>
<feature type="binding site" evidence="7">
    <location>
        <position position="14"/>
    </location>
    <ligand>
        <name>tRNA</name>
        <dbReference type="ChEBI" id="CHEBI:17843"/>
    </ligand>
</feature>
<dbReference type="OrthoDB" id="9800507at2"/>
<comment type="caution">
    <text evidence="7">Lacks conserved residue(s) required for the propagation of feature annotation.</text>
</comment>
<dbReference type="NCBIfam" id="TIGR00447">
    <property type="entry name" value="pth"/>
    <property type="match status" value="1"/>
</dbReference>
<dbReference type="GO" id="GO:0072344">
    <property type="term" value="P:rescue of stalled ribosome"/>
    <property type="evidence" value="ECO:0007669"/>
    <property type="project" value="UniProtKB-UniRule"/>
</dbReference>
<feature type="site" description="Stabilizes the basic form of H active site to accept a proton" evidence="7">
    <location>
        <position position="92"/>
    </location>
</feature>
<comment type="subcellular location">
    <subcellularLocation>
        <location evidence="7">Cytoplasm</location>
    </subcellularLocation>
</comment>
<dbReference type="InterPro" id="IPR036416">
    <property type="entry name" value="Pept_tRNA_hydro_sf"/>
</dbReference>
<dbReference type="RefSeq" id="WP_093395378.1">
    <property type="nucleotide sequence ID" value="NZ_FOUU01000006.1"/>
</dbReference>
<keyword evidence="7" id="KW-0963">Cytoplasm</keyword>
<comment type="function">
    <text evidence="7">Hydrolyzes ribosome-free peptidyl-tRNAs (with 1 or more amino acids incorporated), which drop off the ribosome during protein synthesis, or as a result of ribosome stalling.</text>
</comment>
<dbReference type="PANTHER" id="PTHR17224:SF1">
    <property type="entry name" value="PEPTIDYL-TRNA HYDROLASE"/>
    <property type="match status" value="1"/>
</dbReference>
<evidence type="ECO:0000256" key="9">
    <source>
        <dbReference type="RuleBase" id="RU004320"/>
    </source>
</evidence>
<dbReference type="SUPFAM" id="SSF53178">
    <property type="entry name" value="Peptidyl-tRNA hydrolase-like"/>
    <property type="match status" value="1"/>
</dbReference>
<dbReference type="GO" id="GO:0004045">
    <property type="term" value="F:peptidyl-tRNA hydrolase activity"/>
    <property type="evidence" value="ECO:0007669"/>
    <property type="project" value="UniProtKB-UniRule"/>
</dbReference>
<feature type="binding site" evidence="7">
    <location>
        <position position="66"/>
    </location>
    <ligand>
        <name>tRNA</name>
        <dbReference type="ChEBI" id="CHEBI:17843"/>
    </ligand>
</feature>
<evidence type="ECO:0000256" key="1">
    <source>
        <dbReference type="ARBA" id="ARBA00013260"/>
    </source>
</evidence>
<dbReference type="GO" id="GO:0005737">
    <property type="term" value="C:cytoplasm"/>
    <property type="evidence" value="ECO:0007669"/>
    <property type="project" value="UniProtKB-SubCell"/>
</dbReference>
<reference evidence="10 11" key="1">
    <citation type="submission" date="2016-10" db="EMBL/GenBank/DDBJ databases">
        <authorList>
            <person name="de Groot N.N."/>
        </authorList>
    </citation>
    <scope>NUCLEOTIDE SEQUENCE [LARGE SCALE GENOMIC DNA]</scope>
    <source>
        <strain evidence="10 11">DSM 9990</strain>
    </source>
</reference>
<dbReference type="AlphaFoldDB" id="A0A1I4UR11"/>
<evidence type="ECO:0000256" key="4">
    <source>
        <dbReference type="ARBA" id="ARBA00022884"/>
    </source>
</evidence>
<dbReference type="InterPro" id="IPR001328">
    <property type="entry name" value="Pept_tRNA_hydro"/>
</dbReference>
<comment type="subunit">
    <text evidence="7">Monomer.</text>
</comment>
<sequence>MWLIVGLGNPGPEYSFTRHNVGFLVVDLLVDRLTLRQEFKMPWGIVKKCLCKCGEIAIVKPVTYMNRSGIAVKEALRLLDVNPLDELVVVHDDLDLPLGRLKVVRKGSSGGHRGVQSVIDSLGTNEFGRVKIGIGRPLYGESVYEYVLSPPYGEEEKKFCEMIEKGVEALEVIVSRGFDEAMNRFNGRVW</sequence>
<evidence type="ECO:0000313" key="10">
    <source>
        <dbReference type="EMBL" id="SFM91419.1"/>
    </source>
</evidence>
<dbReference type="InterPro" id="IPR018171">
    <property type="entry name" value="Pept_tRNA_hydro_CS"/>
</dbReference>
<dbReference type="STRING" id="39841.SAMN05660836_01952"/>
<name>A0A1I4UR11_9BACT</name>
<keyword evidence="11" id="KW-1185">Reference proteome</keyword>
<comment type="function">
    <text evidence="7">Catalyzes the release of premature peptidyl moieties from peptidyl-tRNA molecules trapped in stalled 50S ribosomal subunits, and thus maintains levels of free tRNAs and 50S ribosomes.</text>
</comment>
<evidence type="ECO:0000256" key="3">
    <source>
        <dbReference type="ARBA" id="ARBA00022801"/>
    </source>
</evidence>